<dbReference type="RefSeq" id="WP_379863929.1">
    <property type="nucleotide sequence ID" value="NZ_JBHTBW010000015.1"/>
</dbReference>
<keyword evidence="1" id="KW-0472">Membrane</keyword>
<protein>
    <submittedName>
        <fullName evidence="2">CcdC family protein</fullName>
    </submittedName>
</protein>
<comment type="caution">
    <text evidence="2">The sequence shown here is derived from an EMBL/GenBank/DDBJ whole genome shotgun (WGS) entry which is preliminary data.</text>
</comment>
<sequence>MVQTLPIHLTAIAPVIAFLMASTFFIMRLRASKKPTSAKKIIIPPLGMSTGFLMFLFPEFHIPAAWAILSFLVGALFFSLPLIKTSAFEIKEDQIYLKQSRAFLFILSGLFLVRLSLHNYIEHHISVFQTGSVFFILAFGMLLPWRIAMLMQYKKLEQELKRNKTPSTAV</sequence>
<evidence type="ECO:0000313" key="3">
    <source>
        <dbReference type="Proteomes" id="UP001596500"/>
    </source>
</evidence>
<dbReference type="InterPro" id="IPR031306">
    <property type="entry name" value="CcdC"/>
</dbReference>
<feature type="transmembrane region" description="Helical" evidence="1">
    <location>
        <begin position="127"/>
        <end position="145"/>
    </location>
</feature>
<reference evidence="3" key="1">
    <citation type="journal article" date="2019" name="Int. J. Syst. Evol. Microbiol.">
        <title>The Global Catalogue of Microorganisms (GCM) 10K type strain sequencing project: providing services to taxonomists for standard genome sequencing and annotation.</title>
        <authorList>
            <consortium name="The Broad Institute Genomics Platform"/>
            <consortium name="The Broad Institute Genome Sequencing Center for Infectious Disease"/>
            <person name="Wu L."/>
            <person name="Ma J."/>
        </authorList>
    </citation>
    <scope>NUCLEOTIDE SEQUENCE [LARGE SCALE GENOMIC DNA]</scope>
    <source>
        <strain evidence="3">CGMCC 1.12942</strain>
    </source>
</reference>
<feature type="transmembrane region" description="Helical" evidence="1">
    <location>
        <begin position="103"/>
        <end position="121"/>
    </location>
</feature>
<dbReference type="PANTHER" id="PTHR39164">
    <property type="entry name" value="PROTEIN CCDC"/>
    <property type="match status" value="1"/>
</dbReference>
<dbReference type="Pfam" id="PF07301">
    <property type="entry name" value="DUF1453"/>
    <property type="match status" value="1"/>
</dbReference>
<dbReference type="EMBL" id="JBHTBW010000015">
    <property type="protein sequence ID" value="MFC7440650.1"/>
    <property type="molecule type" value="Genomic_DNA"/>
</dbReference>
<dbReference type="Proteomes" id="UP001596500">
    <property type="component" value="Unassembled WGS sequence"/>
</dbReference>
<keyword evidence="1" id="KW-1133">Transmembrane helix</keyword>
<name>A0ABW2RI28_9BACL</name>
<dbReference type="PANTHER" id="PTHR39164:SF1">
    <property type="entry name" value="PROTEIN CCDC"/>
    <property type="match status" value="1"/>
</dbReference>
<dbReference type="PIRSF" id="PIRSF021441">
    <property type="entry name" value="DUF1453"/>
    <property type="match status" value="1"/>
</dbReference>
<keyword evidence="3" id="KW-1185">Reference proteome</keyword>
<proteinExistence type="predicted"/>
<dbReference type="InterPro" id="IPR058247">
    <property type="entry name" value="DUF1453"/>
</dbReference>
<evidence type="ECO:0000313" key="2">
    <source>
        <dbReference type="EMBL" id="MFC7440650.1"/>
    </source>
</evidence>
<feature type="transmembrane region" description="Helical" evidence="1">
    <location>
        <begin position="64"/>
        <end position="83"/>
    </location>
</feature>
<organism evidence="2 3">
    <name type="scientific">Laceyella putida</name>
    <dbReference type="NCBI Taxonomy" id="110101"/>
    <lineage>
        <taxon>Bacteria</taxon>
        <taxon>Bacillati</taxon>
        <taxon>Bacillota</taxon>
        <taxon>Bacilli</taxon>
        <taxon>Bacillales</taxon>
        <taxon>Thermoactinomycetaceae</taxon>
        <taxon>Laceyella</taxon>
    </lineage>
</organism>
<gene>
    <name evidence="2" type="ORF">ACFQNG_05755</name>
</gene>
<accession>A0ABW2RI28</accession>
<keyword evidence="1" id="KW-0812">Transmembrane</keyword>
<evidence type="ECO:0000256" key="1">
    <source>
        <dbReference type="SAM" id="Phobius"/>
    </source>
</evidence>
<feature type="transmembrane region" description="Helical" evidence="1">
    <location>
        <begin position="6"/>
        <end position="29"/>
    </location>
</feature>